<dbReference type="InterPro" id="IPR036526">
    <property type="entry name" value="C-N_Hydrolase_sf"/>
</dbReference>
<dbReference type="PANTHER" id="PTHR23088:SF27">
    <property type="entry name" value="DEAMINATED GLUTATHIONE AMIDASE"/>
    <property type="match status" value="1"/>
</dbReference>
<dbReference type="GO" id="GO:0016787">
    <property type="term" value="F:hydrolase activity"/>
    <property type="evidence" value="ECO:0007669"/>
    <property type="project" value="UniProtKB-KW"/>
</dbReference>
<keyword evidence="1 3" id="KW-0378">Hydrolase</keyword>
<accession>A0ABV3U3V1</accession>
<dbReference type="Proteomes" id="UP001557485">
    <property type="component" value="Unassembled WGS sequence"/>
</dbReference>
<name>A0ABV3U3V1_9GAMM</name>
<dbReference type="Gene3D" id="3.60.110.10">
    <property type="entry name" value="Carbon-nitrogen hydrolase"/>
    <property type="match status" value="1"/>
</dbReference>
<comment type="caution">
    <text evidence="3">The sequence shown here is derived from an EMBL/GenBank/DDBJ whole genome shotgun (WGS) entry which is preliminary data.</text>
</comment>
<dbReference type="PANTHER" id="PTHR23088">
    <property type="entry name" value="NITRILASE-RELATED"/>
    <property type="match status" value="1"/>
</dbReference>
<dbReference type="InterPro" id="IPR045254">
    <property type="entry name" value="Nit1/2_C-N_Hydrolase"/>
</dbReference>
<keyword evidence="4" id="KW-1185">Reference proteome</keyword>
<evidence type="ECO:0000259" key="2">
    <source>
        <dbReference type="PROSITE" id="PS50263"/>
    </source>
</evidence>
<dbReference type="Pfam" id="PF00795">
    <property type="entry name" value="CN_hydrolase"/>
    <property type="match status" value="1"/>
</dbReference>
<feature type="domain" description="CN hydrolase" evidence="2">
    <location>
        <begin position="18"/>
        <end position="267"/>
    </location>
</feature>
<evidence type="ECO:0000256" key="1">
    <source>
        <dbReference type="ARBA" id="ARBA00022801"/>
    </source>
</evidence>
<organism evidence="3 4">
    <name type="scientific">Zhongshania guokunii</name>
    <dbReference type="NCBI Taxonomy" id="641783"/>
    <lineage>
        <taxon>Bacteria</taxon>
        <taxon>Pseudomonadati</taxon>
        <taxon>Pseudomonadota</taxon>
        <taxon>Gammaproteobacteria</taxon>
        <taxon>Cellvibrionales</taxon>
        <taxon>Spongiibacteraceae</taxon>
        <taxon>Zhongshania</taxon>
    </lineage>
</organism>
<evidence type="ECO:0000313" key="3">
    <source>
        <dbReference type="EMBL" id="MEX1668493.1"/>
    </source>
</evidence>
<gene>
    <name evidence="3" type="ORF">AB4876_06190</name>
</gene>
<proteinExistence type="predicted"/>
<dbReference type="SUPFAM" id="SSF56317">
    <property type="entry name" value="Carbon-nitrogen hydrolase"/>
    <property type="match status" value="1"/>
</dbReference>
<reference evidence="3 4" key="1">
    <citation type="journal article" date="2011" name="Int. J. Syst. Evol. Microbiol.">
        <title>Zhongshania antarctica gen. nov., sp. nov. and Zhongshania guokunii sp. nov., gammaproteobacteria respectively isolated from coastal attached (fast) ice and surface seawater of the Antarctic.</title>
        <authorList>
            <person name="Li H.J."/>
            <person name="Zhang X.Y."/>
            <person name="Chen C.X."/>
            <person name="Zhang Y.J."/>
            <person name="Gao Z.M."/>
            <person name="Yu Y."/>
            <person name="Chen X.L."/>
            <person name="Chen B."/>
            <person name="Zhang Y.Z."/>
        </authorList>
    </citation>
    <scope>NUCLEOTIDE SEQUENCE [LARGE SCALE GENOMIC DNA]</scope>
    <source>
        <strain evidence="3 4">ZS6-22T</strain>
    </source>
</reference>
<protein>
    <submittedName>
        <fullName evidence="3">Carbon-nitrogen hydrolase family protein</fullName>
    </submittedName>
</protein>
<evidence type="ECO:0000313" key="4">
    <source>
        <dbReference type="Proteomes" id="UP001557485"/>
    </source>
</evidence>
<dbReference type="CDD" id="cd07572">
    <property type="entry name" value="nit"/>
    <property type="match status" value="1"/>
</dbReference>
<dbReference type="EMBL" id="JBFRYA010000004">
    <property type="protein sequence ID" value="MEX1668493.1"/>
    <property type="molecule type" value="Genomic_DNA"/>
</dbReference>
<sequence>MAPRPEVQHDNSGVQASVKVIVAALQMVSVNDLAVNLRRAELLVAQAAARGAKLAVLPENFALFGSSDIKEVAAREAAEAPLQVFLSDLASRYKLILVGGTIPLPAEDGRVYACSLVFAADGSCVGSYRKIHLFDADVADGHGRYQESDTYAPGSAVTVVDTSIGRLGLAVCYDLRFPELFRAMLDLELDIITLPSAFTRSTGWAHWLPLLRARAIENQCLIVAANQGGVHDPKRETSGGSVIIDSWGRVLAEAGLGEACVSAEYDAEAQAAVRRLMPVAQHRRI</sequence>
<dbReference type="RefSeq" id="WP_368380778.1">
    <property type="nucleotide sequence ID" value="NZ_JBFRYA010000004.1"/>
</dbReference>
<dbReference type="PROSITE" id="PS50263">
    <property type="entry name" value="CN_HYDROLASE"/>
    <property type="match status" value="1"/>
</dbReference>
<dbReference type="InterPro" id="IPR003010">
    <property type="entry name" value="C-N_Hydrolase"/>
</dbReference>